<reference evidence="2 3" key="1">
    <citation type="submission" date="2014-02" db="EMBL/GenBank/DDBJ databases">
        <title>The small core and large imbalanced accessory genome model reveals a collaborative survival strategy of Sorangium cellulosum strains in nature.</title>
        <authorList>
            <person name="Han K."/>
            <person name="Peng R."/>
            <person name="Blom J."/>
            <person name="Li Y.-Z."/>
        </authorList>
    </citation>
    <scope>NUCLEOTIDE SEQUENCE [LARGE SCALE GENOMIC DNA]</scope>
    <source>
        <strain evidence="2 3">So0149</strain>
    </source>
</reference>
<evidence type="ECO:0000313" key="3">
    <source>
        <dbReference type="Proteomes" id="UP000075515"/>
    </source>
</evidence>
<sequence>MDTGERIALRSRMLIGRSAACDLRVKNPRVSSEHAGLGWTGAGWEVRDLGSKNGTFVGERRLAVGERTPLLPGDLLTLGTPRPPATAFVLADAEAPAASARQAQTGVVRAASAGLIVLPDDENPRASVVEQHDGSWAVEAQGTARLASDRETVVVDGQAWILDLPQRSSSTVDGGGAPTLSTIALRFAVSRNEERVHITVVCPDRDIELPARSHHYLLVTLARARLAAAAEPPAQRGWLDRDELCRMLATDELRLNVEVCRARKQFSALGIQDAASIVDRRVGTGQIRLGVERVDLRQM</sequence>
<feature type="domain" description="FHA" evidence="1">
    <location>
        <begin position="13"/>
        <end position="62"/>
    </location>
</feature>
<gene>
    <name evidence="2" type="ORF">BE18_35115</name>
</gene>
<organism evidence="2 3">
    <name type="scientific">Sorangium cellulosum</name>
    <name type="common">Polyangium cellulosum</name>
    <dbReference type="NCBI Taxonomy" id="56"/>
    <lineage>
        <taxon>Bacteria</taxon>
        <taxon>Pseudomonadati</taxon>
        <taxon>Myxococcota</taxon>
        <taxon>Polyangia</taxon>
        <taxon>Polyangiales</taxon>
        <taxon>Polyangiaceae</taxon>
        <taxon>Sorangium</taxon>
    </lineage>
</organism>
<dbReference type="EMBL" id="JEMC01003057">
    <property type="protein sequence ID" value="KYF83866.1"/>
    <property type="molecule type" value="Genomic_DNA"/>
</dbReference>
<dbReference type="Pfam" id="PF00498">
    <property type="entry name" value="FHA"/>
    <property type="match status" value="1"/>
</dbReference>
<proteinExistence type="predicted"/>
<name>A0A150RUS3_SORCE</name>
<dbReference type="PANTHER" id="PTHR23308">
    <property type="entry name" value="NUCLEAR INHIBITOR OF PROTEIN PHOSPHATASE-1"/>
    <property type="match status" value="1"/>
</dbReference>
<dbReference type="CDD" id="cd00060">
    <property type="entry name" value="FHA"/>
    <property type="match status" value="1"/>
</dbReference>
<dbReference type="SMART" id="SM00240">
    <property type="entry name" value="FHA"/>
    <property type="match status" value="1"/>
</dbReference>
<evidence type="ECO:0000259" key="1">
    <source>
        <dbReference type="PROSITE" id="PS50006"/>
    </source>
</evidence>
<dbReference type="Proteomes" id="UP000075515">
    <property type="component" value="Unassembled WGS sequence"/>
</dbReference>
<dbReference type="Gene3D" id="2.60.200.20">
    <property type="match status" value="1"/>
</dbReference>
<dbReference type="InterPro" id="IPR050923">
    <property type="entry name" value="Cell_Proc_Reg/RNA_Proc"/>
</dbReference>
<dbReference type="PROSITE" id="PS50006">
    <property type="entry name" value="FHA_DOMAIN"/>
    <property type="match status" value="1"/>
</dbReference>
<evidence type="ECO:0000313" key="2">
    <source>
        <dbReference type="EMBL" id="KYF83866.1"/>
    </source>
</evidence>
<dbReference type="InterPro" id="IPR000253">
    <property type="entry name" value="FHA_dom"/>
</dbReference>
<protein>
    <recommendedName>
        <fullName evidence="1">FHA domain-containing protein</fullName>
    </recommendedName>
</protein>
<dbReference type="AlphaFoldDB" id="A0A150RUS3"/>
<dbReference type="InterPro" id="IPR008984">
    <property type="entry name" value="SMAD_FHA_dom_sf"/>
</dbReference>
<accession>A0A150RUS3</accession>
<dbReference type="SUPFAM" id="SSF49879">
    <property type="entry name" value="SMAD/FHA domain"/>
    <property type="match status" value="1"/>
</dbReference>
<comment type="caution">
    <text evidence="2">The sequence shown here is derived from an EMBL/GenBank/DDBJ whole genome shotgun (WGS) entry which is preliminary data.</text>
</comment>